<dbReference type="eggNOG" id="ENOG50332BJ">
    <property type="taxonomic scope" value="Bacteria"/>
</dbReference>
<reference evidence="2 3" key="1">
    <citation type="submission" date="2014-02" db="EMBL/GenBank/DDBJ databases">
        <title>Draft genome sequence of Lysinibacillus odysseyi NBRC 100172.</title>
        <authorList>
            <person name="Zhang F."/>
            <person name="Wang G."/>
            <person name="Zhang L."/>
        </authorList>
    </citation>
    <scope>NUCLEOTIDE SEQUENCE [LARGE SCALE GENOMIC DNA]</scope>
    <source>
        <strain evidence="2 3">NBRC 100172</strain>
    </source>
</reference>
<dbReference type="Proteomes" id="UP000030437">
    <property type="component" value="Unassembled WGS sequence"/>
</dbReference>
<evidence type="ECO:0000313" key="3">
    <source>
        <dbReference type="Proteomes" id="UP000030437"/>
    </source>
</evidence>
<keyword evidence="1" id="KW-1133">Transmembrane helix</keyword>
<accession>A0A0A3IJW2</accession>
<keyword evidence="2" id="KW-0012">Acyltransferase</keyword>
<keyword evidence="1" id="KW-0472">Membrane</keyword>
<feature type="transmembrane region" description="Helical" evidence="1">
    <location>
        <begin position="12"/>
        <end position="34"/>
    </location>
</feature>
<name>A0A0A3IJW2_9BACI</name>
<keyword evidence="2" id="KW-0808">Transferase</keyword>
<feature type="transmembrane region" description="Helical" evidence="1">
    <location>
        <begin position="46"/>
        <end position="68"/>
    </location>
</feature>
<organism evidence="2 3">
    <name type="scientific">Lysinibacillus odysseyi 34hs-1 = NBRC 100172</name>
    <dbReference type="NCBI Taxonomy" id="1220589"/>
    <lineage>
        <taxon>Bacteria</taxon>
        <taxon>Bacillati</taxon>
        <taxon>Bacillota</taxon>
        <taxon>Bacilli</taxon>
        <taxon>Bacillales</taxon>
        <taxon>Bacillaceae</taxon>
        <taxon>Lysinibacillus</taxon>
    </lineage>
</organism>
<evidence type="ECO:0000313" key="2">
    <source>
        <dbReference type="EMBL" id="KGR85046.1"/>
    </source>
</evidence>
<dbReference type="OrthoDB" id="2454296at2"/>
<keyword evidence="3" id="KW-1185">Reference proteome</keyword>
<dbReference type="STRING" id="1220589.CD32_11405"/>
<dbReference type="AlphaFoldDB" id="A0A0A3IJW2"/>
<gene>
    <name evidence="2" type="ORF">CD32_11405</name>
</gene>
<comment type="caution">
    <text evidence="2">The sequence shown here is derived from an EMBL/GenBank/DDBJ whole genome shotgun (WGS) entry which is preliminary data.</text>
</comment>
<dbReference type="RefSeq" id="WP_036154619.1">
    <property type="nucleotide sequence ID" value="NZ_AVCX01000006.1"/>
</dbReference>
<protein>
    <submittedName>
        <fullName evidence="2">Acyl-phosphate glycerol 3-phosphate acyltransferase</fullName>
    </submittedName>
</protein>
<evidence type="ECO:0000256" key="1">
    <source>
        <dbReference type="SAM" id="Phobius"/>
    </source>
</evidence>
<dbReference type="EMBL" id="JPVP01000055">
    <property type="protein sequence ID" value="KGR85046.1"/>
    <property type="molecule type" value="Genomic_DNA"/>
</dbReference>
<dbReference type="GO" id="GO:0016746">
    <property type="term" value="F:acyltransferase activity"/>
    <property type="evidence" value="ECO:0007669"/>
    <property type="project" value="UniProtKB-KW"/>
</dbReference>
<keyword evidence="1" id="KW-0812">Transmembrane</keyword>
<proteinExistence type="predicted"/>
<sequence length="76" mass="8400">MNQPKMNPAVLRLLVIFPNVLSYILLFGVIVYVLTNYSALQAAGALTFWIGLPILLAPMAMYTTYSIVKRIKAGVL</sequence>